<evidence type="ECO:0000256" key="2">
    <source>
        <dbReference type="ARBA" id="ARBA00023203"/>
    </source>
</evidence>
<dbReference type="EMBL" id="JBBWWR010000008">
    <property type="protein sequence ID" value="KAK8962242.1"/>
    <property type="molecule type" value="Genomic_DNA"/>
</dbReference>
<keyword evidence="1" id="KW-0677">Repeat</keyword>
<reference evidence="3 4" key="1">
    <citation type="journal article" date="2022" name="Nat. Plants">
        <title>Genomes of leafy and leafless Platanthera orchids illuminate the evolution of mycoheterotrophy.</title>
        <authorList>
            <person name="Li M.H."/>
            <person name="Liu K.W."/>
            <person name="Li Z."/>
            <person name="Lu H.C."/>
            <person name="Ye Q.L."/>
            <person name="Zhang D."/>
            <person name="Wang J.Y."/>
            <person name="Li Y.F."/>
            <person name="Zhong Z.M."/>
            <person name="Liu X."/>
            <person name="Yu X."/>
            <person name="Liu D.K."/>
            <person name="Tu X.D."/>
            <person name="Liu B."/>
            <person name="Hao Y."/>
            <person name="Liao X.Y."/>
            <person name="Jiang Y.T."/>
            <person name="Sun W.H."/>
            <person name="Chen J."/>
            <person name="Chen Y.Q."/>
            <person name="Ai Y."/>
            <person name="Zhai J.W."/>
            <person name="Wu S.S."/>
            <person name="Zhou Z."/>
            <person name="Hsiao Y.Y."/>
            <person name="Wu W.L."/>
            <person name="Chen Y.Y."/>
            <person name="Lin Y.F."/>
            <person name="Hsu J.L."/>
            <person name="Li C.Y."/>
            <person name="Wang Z.W."/>
            <person name="Zhao X."/>
            <person name="Zhong W.Y."/>
            <person name="Ma X.K."/>
            <person name="Ma L."/>
            <person name="Huang J."/>
            <person name="Chen G.Z."/>
            <person name="Huang M.Z."/>
            <person name="Huang L."/>
            <person name="Peng D.H."/>
            <person name="Luo Y.B."/>
            <person name="Zou S.Q."/>
            <person name="Chen S.P."/>
            <person name="Lan S."/>
            <person name="Tsai W.C."/>
            <person name="Van de Peer Y."/>
            <person name="Liu Z.J."/>
        </authorList>
    </citation>
    <scope>NUCLEOTIDE SEQUENCE [LARGE SCALE GENOMIC DNA]</scope>
    <source>
        <strain evidence="3">Lor288</strain>
    </source>
</reference>
<name>A0ABR2MED1_9ASPA</name>
<dbReference type="SUPFAM" id="SSF47576">
    <property type="entry name" value="Calponin-homology domain, CH-domain"/>
    <property type="match status" value="1"/>
</dbReference>
<dbReference type="Proteomes" id="UP001412067">
    <property type="component" value="Unassembled WGS sequence"/>
</dbReference>
<sequence length="211" mass="24312">MDSFKDKRLSNGIFFLELLSTVEPRVVNWSLIRQGEYDEDKKLNATYTISVARKLGGNSIRDKGIQSEEANLQTGSCKNSQCGAGRIPPRKEKRSFLTCPRPAFPEEEMREDREQRRVRPSISPHFHTHDHCHSFHRSGVCDPRKLISRKFIAIFGIYVIWRIVQFTNMPLKLLISCRGSHLSPSFRDLGENVSRLVSQIIYTSSDNILYL</sequence>
<comment type="caution">
    <text evidence="3">The sequence shown here is derived from an EMBL/GenBank/DDBJ whole genome shotgun (WGS) entry which is preliminary data.</text>
</comment>
<dbReference type="PANTHER" id="PTHR19961">
    <property type="entry name" value="FIMBRIN/PLASTIN"/>
    <property type="match status" value="1"/>
</dbReference>
<protein>
    <submittedName>
        <fullName evidence="3">Fimbrin-like protein 2</fullName>
    </submittedName>
</protein>
<keyword evidence="2" id="KW-0009">Actin-binding</keyword>
<evidence type="ECO:0000313" key="4">
    <source>
        <dbReference type="Proteomes" id="UP001412067"/>
    </source>
</evidence>
<organism evidence="3 4">
    <name type="scientific">Platanthera guangdongensis</name>
    <dbReference type="NCBI Taxonomy" id="2320717"/>
    <lineage>
        <taxon>Eukaryota</taxon>
        <taxon>Viridiplantae</taxon>
        <taxon>Streptophyta</taxon>
        <taxon>Embryophyta</taxon>
        <taxon>Tracheophyta</taxon>
        <taxon>Spermatophyta</taxon>
        <taxon>Magnoliopsida</taxon>
        <taxon>Liliopsida</taxon>
        <taxon>Asparagales</taxon>
        <taxon>Orchidaceae</taxon>
        <taxon>Orchidoideae</taxon>
        <taxon>Orchideae</taxon>
        <taxon>Orchidinae</taxon>
        <taxon>Platanthera</taxon>
    </lineage>
</organism>
<gene>
    <name evidence="3" type="primary">FIM2</name>
    <name evidence="3" type="ORF">KSP40_PGU004150</name>
</gene>
<dbReference type="PANTHER" id="PTHR19961:SF79">
    <property type="entry name" value="FIMBRIN-5"/>
    <property type="match status" value="1"/>
</dbReference>
<evidence type="ECO:0000313" key="3">
    <source>
        <dbReference type="EMBL" id="KAK8962242.1"/>
    </source>
</evidence>
<dbReference type="InterPro" id="IPR036872">
    <property type="entry name" value="CH_dom_sf"/>
</dbReference>
<dbReference type="Gene3D" id="1.10.418.10">
    <property type="entry name" value="Calponin-like domain"/>
    <property type="match status" value="1"/>
</dbReference>
<evidence type="ECO:0000256" key="1">
    <source>
        <dbReference type="ARBA" id="ARBA00022737"/>
    </source>
</evidence>
<proteinExistence type="predicted"/>
<keyword evidence="4" id="KW-1185">Reference proteome</keyword>
<dbReference type="InterPro" id="IPR039959">
    <property type="entry name" value="Fimbrin/Plastin"/>
</dbReference>
<accession>A0ABR2MED1</accession>